<accession>A0A3S3QG69</accession>
<reference evidence="2 3" key="1">
    <citation type="submission" date="2017-01" db="EMBL/GenBank/DDBJ databases">
        <title>The cable genome- insights into the physiology and evolution of filamentous bacteria capable of sulfide oxidation via long distance electron transfer.</title>
        <authorList>
            <person name="Schreiber L."/>
            <person name="Bjerg J.T."/>
            <person name="Boggild A."/>
            <person name="Van De Vossenberg J."/>
            <person name="Meysman F."/>
            <person name="Nielsen L.P."/>
            <person name="Schramm A."/>
            <person name="Kjeldsen K.U."/>
        </authorList>
    </citation>
    <scope>NUCLEOTIDE SEQUENCE [LARGE SCALE GENOMIC DNA]</scope>
    <source>
        <strain evidence="2">MCF</strain>
    </source>
</reference>
<proteinExistence type="predicted"/>
<dbReference type="Proteomes" id="UP000287853">
    <property type="component" value="Unassembled WGS sequence"/>
</dbReference>
<feature type="domain" description="AAA-ATPase-like" evidence="1">
    <location>
        <begin position="5"/>
        <end position="201"/>
    </location>
</feature>
<dbReference type="InterPro" id="IPR018631">
    <property type="entry name" value="AAA-ATPase-like_dom"/>
</dbReference>
<dbReference type="PANTHER" id="PTHR34825:SF1">
    <property type="entry name" value="AAA-ATPASE-LIKE DOMAIN-CONTAINING PROTEIN"/>
    <property type="match status" value="1"/>
</dbReference>
<keyword evidence="3" id="KW-1185">Reference proteome</keyword>
<dbReference type="PANTHER" id="PTHR34825">
    <property type="entry name" value="CONSERVED PROTEIN, WITH A WEAK D-GALACTARATE DEHYDRATASE/ALTRONATE HYDROLASE DOMAIN"/>
    <property type="match status" value="1"/>
</dbReference>
<evidence type="ECO:0000259" key="1">
    <source>
        <dbReference type="Pfam" id="PF09820"/>
    </source>
</evidence>
<gene>
    <name evidence="2" type="ORF">H206_02606</name>
</gene>
<dbReference type="Gene3D" id="3.40.50.300">
    <property type="entry name" value="P-loop containing nucleotide triphosphate hydrolases"/>
    <property type="match status" value="1"/>
</dbReference>
<dbReference type="AlphaFoldDB" id="A0A3S3QG69"/>
<dbReference type="EMBL" id="MTKO01000113">
    <property type="protein sequence ID" value="RWX43674.1"/>
    <property type="molecule type" value="Genomic_DNA"/>
</dbReference>
<sequence>MKKLPIGIQTFADIRTDNYCYIDKTPLIARLVDQGRFYFLSRPRRFGKSLLLDTIAQAFAGNRDLFQGLYLEDNWDWSITHPVIKIDFTHGILESRSKLEDRVLRMLHVQAEQHNLSLASETPDNCLEELIVRLYQQSGQQVVVLVDEYDKPILDNITEPGKAGELREGLRNIYSVLKAQGSHLRFVMLTGVSKFSKVSLFSGLNNLEDITLDPRFGSLCGYTQEELEIGFADYLDGIDLAQVKKWYNGYHFLGDSVYNPLISCSICAIGSLGPTGSKLAPRLF</sequence>
<protein>
    <submittedName>
        <fullName evidence="2">Putative AAA-ATPase</fullName>
    </submittedName>
</protein>
<evidence type="ECO:0000313" key="3">
    <source>
        <dbReference type="Proteomes" id="UP000287853"/>
    </source>
</evidence>
<dbReference type="Pfam" id="PF09820">
    <property type="entry name" value="AAA-ATPase_like"/>
    <property type="match status" value="1"/>
</dbReference>
<dbReference type="InterPro" id="IPR027417">
    <property type="entry name" value="P-loop_NTPase"/>
</dbReference>
<organism evidence="2 3">
    <name type="scientific">Candidatus Electrothrix aarhusensis</name>
    <dbReference type="NCBI Taxonomy" id="1859131"/>
    <lineage>
        <taxon>Bacteria</taxon>
        <taxon>Pseudomonadati</taxon>
        <taxon>Thermodesulfobacteriota</taxon>
        <taxon>Desulfobulbia</taxon>
        <taxon>Desulfobulbales</taxon>
        <taxon>Desulfobulbaceae</taxon>
        <taxon>Candidatus Electrothrix</taxon>
    </lineage>
</organism>
<evidence type="ECO:0000313" key="2">
    <source>
        <dbReference type="EMBL" id="RWX43674.1"/>
    </source>
</evidence>
<comment type="caution">
    <text evidence="2">The sequence shown here is derived from an EMBL/GenBank/DDBJ whole genome shotgun (WGS) entry which is preliminary data.</text>
</comment>
<name>A0A3S3QG69_9BACT</name>